<dbReference type="HAMAP" id="MF_01151">
    <property type="entry name" value="GrpE"/>
    <property type="match status" value="1"/>
</dbReference>
<dbReference type="STRING" id="1414854.GQ61_05870"/>
<comment type="subcellular location">
    <subcellularLocation>
        <location evidence="1 10">Cytoplasm</location>
    </subcellularLocation>
</comment>
<dbReference type="FunFam" id="2.30.22.10:FF:000001">
    <property type="entry name" value="Protein GrpE"/>
    <property type="match status" value="1"/>
</dbReference>
<dbReference type="EMBL" id="CP008743">
    <property type="protein sequence ID" value="ARN84891.1"/>
    <property type="molecule type" value="Genomic_DNA"/>
</dbReference>
<dbReference type="GO" id="GO:0051082">
    <property type="term" value="F:unfolded protein binding"/>
    <property type="evidence" value="ECO:0007669"/>
    <property type="project" value="TreeGrafter"/>
</dbReference>
<dbReference type="GO" id="GO:0006457">
    <property type="term" value="P:protein folding"/>
    <property type="evidence" value="ECO:0007669"/>
    <property type="project" value="InterPro"/>
</dbReference>
<dbReference type="SUPFAM" id="SSF51064">
    <property type="entry name" value="Head domain of nucleotide exchange factor GrpE"/>
    <property type="match status" value="1"/>
</dbReference>
<feature type="compositionally biased region" description="Polar residues" evidence="13">
    <location>
        <begin position="10"/>
        <end position="21"/>
    </location>
</feature>
<comment type="subunit">
    <text evidence="3 10">Homodimer.</text>
</comment>
<gene>
    <name evidence="10" type="primary">grpE</name>
    <name evidence="14" type="ORF">GQ61_05870</name>
</gene>
<feature type="compositionally biased region" description="Basic and acidic residues" evidence="13">
    <location>
        <begin position="27"/>
        <end position="42"/>
    </location>
</feature>
<dbReference type="OrthoDB" id="9789811at2"/>
<evidence type="ECO:0000313" key="14">
    <source>
        <dbReference type="EMBL" id="ARN84891.1"/>
    </source>
</evidence>
<dbReference type="InterPro" id="IPR000740">
    <property type="entry name" value="GrpE"/>
</dbReference>
<dbReference type="PANTHER" id="PTHR21237">
    <property type="entry name" value="GRPE PROTEIN"/>
    <property type="match status" value="1"/>
</dbReference>
<dbReference type="Gene3D" id="3.90.20.20">
    <property type="match status" value="1"/>
</dbReference>
<dbReference type="CDD" id="cd00446">
    <property type="entry name" value="GrpE"/>
    <property type="match status" value="1"/>
</dbReference>
<evidence type="ECO:0000256" key="6">
    <source>
        <dbReference type="ARBA" id="ARBA00023186"/>
    </source>
</evidence>
<evidence type="ECO:0000256" key="8">
    <source>
        <dbReference type="ARBA" id="ARBA00072274"/>
    </source>
</evidence>
<name>A0A1W6N519_9PROT</name>
<dbReference type="Pfam" id="PF01025">
    <property type="entry name" value="GrpE"/>
    <property type="match status" value="1"/>
</dbReference>
<dbReference type="PROSITE" id="PS01071">
    <property type="entry name" value="GRPE"/>
    <property type="match status" value="1"/>
</dbReference>
<dbReference type="GO" id="GO:0000774">
    <property type="term" value="F:adenyl-nucleotide exchange factor activity"/>
    <property type="evidence" value="ECO:0007669"/>
    <property type="project" value="InterPro"/>
</dbReference>
<dbReference type="GO" id="GO:0042803">
    <property type="term" value="F:protein homodimerization activity"/>
    <property type="evidence" value="ECO:0007669"/>
    <property type="project" value="InterPro"/>
</dbReference>
<keyword evidence="5 10" id="KW-0346">Stress response</keyword>
<dbReference type="SUPFAM" id="SSF58014">
    <property type="entry name" value="Coiled-coil domain of nucleotide exchange factor GrpE"/>
    <property type="match status" value="1"/>
</dbReference>
<evidence type="ECO:0000256" key="1">
    <source>
        <dbReference type="ARBA" id="ARBA00004496"/>
    </source>
</evidence>
<comment type="function">
    <text evidence="7 10 11">Participates actively in the response to hyperosmotic and heat shock by preventing the aggregation of stress-denatured proteins, in association with DnaK and GrpE. It is the nucleotide exchange factor for DnaK and may function as a thermosensor. Unfolded proteins bind initially to DnaJ; upon interaction with the DnaJ-bound protein, DnaK hydrolyzes its bound ATP, resulting in the formation of a stable complex. GrpE releases ADP from DnaK; ATP binding to DnaK triggers the release of the substrate protein, thus completing the reaction cycle. Several rounds of ATP-dependent interactions between DnaJ, DnaK and GrpE are required for fully efficient folding.</text>
</comment>
<evidence type="ECO:0000256" key="4">
    <source>
        <dbReference type="ARBA" id="ARBA00022490"/>
    </source>
</evidence>
<dbReference type="Proteomes" id="UP000237351">
    <property type="component" value="Chromosome"/>
</dbReference>
<dbReference type="AlphaFoldDB" id="A0A1W6N519"/>
<evidence type="ECO:0000256" key="11">
    <source>
        <dbReference type="RuleBase" id="RU000639"/>
    </source>
</evidence>
<keyword evidence="15" id="KW-1185">Reference proteome</keyword>
<evidence type="ECO:0000256" key="10">
    <source>
        <dbReference type="HAMAP-Rule" id="MF_01151"/>
    </source>
</evidence>
<dbReference type="RefSeq" id="WP_085784396.1">
    <property type="nucleotide sequence ID" value="NZ_CP008743.1"/>
</dbReference>
<dbReference type="Gene3D" id="2.30.22.10">
    <property type="entry name" value="Head domain of nucleotide exchange factor GrpE"/>
    <property type="match status" value="1"/>
</dbReference>
<evidence type="ECO:0000256" key="13">
    <source>
        <dbReference type="SAM" id="MobiDB-lite"/>
    </source>
</evidence>
<reference evidence="14 15" key="1">
    <citation type="submission" date="2014-06" db="EMBL/GenBank/DDBJ databases">
        <title>The genome of the endonuclear symbiont Nucleicultrix amoebiphila.</title>
        <authorList>
            <person name="Schulz F."/>
            <person name="Horn M."/>
        </authorList>
    </citation>
    <scope>NUCLEOTIDE SEQUENCE [LARGE SCALE GENOMIC DNA]</scope>
    <source>
        <strain evidence="14 15">FS5</strain>
    </source>
</reference>
<sequence length="199" mass="22389">MMENKEFQDTQENNENATDTVEGSLASEKEESVEEKVQQLENKLGEMKDNLLRALADAENTRKRAHKEKEESVRFGITSFARDLLHIADNLSRALKTVDSKTFEDKEVQGFVDGVKMTEKELLKTFERHHIVRIAPKAGDPFDHHQHQAMFEVENNTHPAGSIVEVMQDGFILHDRLLRPALVGIAKGGAASPSTNIEV</sequence>
<dbReference type="KEGG" id="naf:GQ61_05870"/>
<evidence type="ECO:0000256" key="5">
    <source>
        <dbReference type="ARBA" id="ARBA00023016"/>
    </source>
</evidence>
<evidence type="ECO:0000256" key="7">
    <source>
        <dbReference type="ARBA" id="ARBA00053401"/>
    </source>
</evidence>
<organism evidence="14 15">
    <name type="scientific">Candidatus Nucleicultrix amoebiphila FS5</name>
    <dbReference type="NCBI Taxonomy" id="1414854"/>
    <lineage>
        <taxon>Bacteria</taxon>
        <taxon>Pseudomonadati</taxon>
        <taxon>Pseudomonadota</taxon>
        <taxon>Alphaproteobacteria</taxon>
        <taxon>Holosporales</taxon>
        <taxon>Candidatus Nucleicultricaceae</taxon>
        <taxon>Candidatus Nucleicultrix</taxon>
    </lineage>
</organism>
<dbReference type="InterPro" id="IPR013805">
    <property type="entry name" value="GrpE_CC"/>
</dbReference>
<proteinExistence type="inferred from homology"/>
<evidence type="ECO:0000256" key="3">
    <source>
        <dbReference type="ARBA" id="ARBA00011738"/>
    </source>
</evidence>
<dbReference type="InterPro" id="IPR009012">
    <property type="entry name" value="GrpE_head"/>
</dbReference>
<evidence type="ECO:0000313" key="15">
    <source>
        <dbReference type="Proteomes" id="UP000237351"/>
    </source>
</evidence>
<feature type="region of interest" description="Disordered" evidence="13">
    <location>
        <begin position="1"/>
        <end position="42"/>
    </location>
</feature>
<dbReference type="PRINTS" id="PR00773">
    <property type="entry name" value="GRPEPROTEIN"/>
</dbReference>
<dbReference type="PANTHER" id="PTHR21237:SF23">
    <property type="entry name" value="GRPE PROTEIN HOMOLOG, MITOCHONDRIAL"/>
    <property type="match status" value="1"/>
</dbReference>
<accession>A0A1W6N519</accession>
<keyword evidence="6 10" id="KW-0143">Chaperone</keyword>
<evidence type="ECO:0000256" key="9">
    <source>
        <dbReference type="ARBA" id="ARBA00076414"/>
    </source>
</evidence>
<dbReference type="GO" id="GO:0051087">
    <property type="term" value="F:protein-folding chaperone binding"/>
    <property type="evidence" value="ECO:0007669"/>
    <property type="project" value="InterPro"/>
</dbReference>
<evidence type="ECO:0000256" key="2">
    <source>
        <dbReference type="ARBA" id="ARBA00009054"/>
    </source>
</evidence>
<protein>
    <recommendedName>
        <fullName evidence="8 10">Protein GrpE</fullName>
    </recommendedName>
    <alternativeName>
        <fullName evidence="9 10">HSP-70 cofactor</fullName>
    </alternativeName>
</protein>
<evidence type="ECO:0000256" key="12">
    <source>
        <dbReference type="RuleBase" id="RU004478"/>
    </source>
</evidence>
<comment type="similarity">
    <text evidence="2 10 12">Belongs to the GrpE family.</text>
</comment>
<keyword evidence="4 10" id="KW-0963">Cytoplasm</keyword>
<dbReference type="GO" id="GO:0005737">
    <property type="term" value="C:cytoplasm"/>
    <property type="evidence" value="ECO:0007669"/>
    <property type="project" value="UniProtKB-SubCell"/>
</dbReference>